<dbReference type="SUPFAM" id="SSF109635">
    <property type="entry name" value="DnaK suppressor protein DksA, alpha-hairpin domain"/>
    <property type="match status" value="1"/>
</dbReference>
<feature type="domain" description="Zinc finger DksA/TraR C4-type" evidence="6">
    <location>
        <begin position="98"/>
        <end position="130"/>
    </location>
</feature>
<dbReference type="Pfam" id="PF01258">
    <property type="entry name" value="zf-dskA_traR"/>
    <property type="match status" value="1"/>
</dbReference>
<dbReference type="eggNOG" id="COG1734">
    <property type="taxonomic scope" value="Bacteria"/>
</dbReference>
<dbReference type="RefSeq" id="WP_015471283.1">
    <property type="nucleotide sequence ID" value="NC_020813.1"/>
</dbReference>
<feature type="compositionally biased region" description="Low complexity" evidence="5">
    <location>
        <begin position="1"/>
        <end position="24"/>
    </location>
</feature>
<protein>
    <recommendedName>
        <fullName evidence="6">Zinc finger DksA/TraR C4-type domain-containing protein</fullName>
    </recommendedName>
</protein>
<keyword evidence="8" id="KW-1185">Reference proteome</keyword>
<sequence>MDLVNGSNRSSNSTENSAESSTDSLVSECRKKLLKLKSDLLNRSKQAASDFNQIDKAAGDEIDQSSAHQEEHSFLVNQNRIKTQLVEVEFALARIENGTYGICEETEEKIEADRLLAIPWTRLSIEGAEIRESAQKRYAY</sequence>
<reference evidence="7 8" key="1">
    <citation type="journal article" date="2013" name="ISME J.">
        <title>By their genes ye shall know them: genomic signatures of predatory bacteria.</title>
        <authorList>
            <person name="Pasternak Z."/>
            <person name="Pietrokovski S."/>
            <person name="Rotem O."/>
            <person name="Gophna U."/>
            <person name="Lurie-Weinberger M.N."/>
            <person name="Jurkevitch E."/>
        </authorList>
    </citation>
    <scope>NUCLEOTIDE SEQUENCE [LARGE SCALE GENOMIC DNA]</scope>
    <source>
        <strain evidence="7 8">JSS</strain>
    </source>
</reference>
<dbReference type="InterPro" id="IPR037187">
    <property type="entry name" value="DnaK_N"/>
</dbReference>
<evidence type="ECO:0000256" key="3">
    <source>
        <dbReference type="ARBA" id="ARBA00022833"/>
    </source>
</evidence>
<dbReference type="STRING" id="1184267.A11Q_2577"/>
<dbReference type="AlphaFoldDB" id="M4VC30"/>
<dbReference type="EMBL" id="CP003537">
    <property type="protein sequence ID" value="AGH96793.1"/>
    <property type="molecule type" value="Genomic_DNA"/>
</dbReference>
<feature type="zinc finger region" description="dksA C4-type" evidence="4">
    <location>
        <begin position="103"/>
        <end position="127"/>
    </location>
</feature>
<dbReference type="HOGENOM" id="CLU_043144_4_1_7"/>
<evidence type="ECO:0000259" key="6">
    <source>
        <dbReference type="Pfam" id="PF01258"/>
    </source>
</evidence>
<feature type="region of interest" description="Disordered" evidence="5">
    <location>
        <begin position="1"/>
        <end position="25"/>
    </location>
</feature>
<dbReference type="InterPro" id="IPR000962">
    <property type="entry name" value="Znf_DskA_TraR"/>
</dbReference>
<dbReference type="KEGG" id="bex:A11Q_2577"/>
<keyword evidence="3" id="KW-0862">Zinc</keyword>
<dbReference type="OrthoDB" id="5296290at2"/>
<evidence type="ECO:0000256" key="5">
    <source>
        <dbReference type="SAM" id="MobiDB-lite"/>
    </source>
</evidence>
<keyword evidence="2" id="KW-0863">Zinc-finger</keyword>
<evidence type="ECO:0000313" key="8">
    <source>
        <dbReference type="Proteomes" id="UP000012040"/>
    </source>
</evidence>
<gene>
    <name evidence="7" type="ORF">A11Q_2577</name>
</gene>
<proteinExistence type="predicted"/>
<evidence type="ECO:0000313" key="7">
    <source>
        <dbReference type="EMBL" id="AGH96793.1"/>
    </source>
</evidence>
<dbReference type="GO" id="GO:0008270">
    <property type="term" value="F:zinc ion binding"/>
    <property type="evidence" value="ECO:0007669"/>
    <property type="project" value="UniProtKB-KW"/>
</dbReference>
<dbReference type="PANTHER" id="PTHR33823:SF4">
    <property type="entry name" value="GENERAL STRESS PROTEIN 16O"/>
    <property type="match status" value="1"/>
</dbReference>
<evidence type="ECO:0000256" key="1">
    <source>
        <dbReference type="ARBA" id="ARBA00022723"/>
    </source>
</evidence>
<evidence type="ECO:0000256" key="2">
    <source>
        <dbReference type="ARBA" id="ARBA00022771"/>
    </source>
</evidence>
<dbReference type="PATRIC" id="fig|1184267.3.peg.2605"/>
<dbReference type="PANTHER" id="PTHR33823">
    <property type="entry name" value="RNA POLYMERASE-BINDING TRANSCRIPTION FACTOR DKSA-RELATED"/>
    <property type="match status" value="1"/>
</dbReference>
<evidence type="ECO:0000256" key="4">
    <source>
        <dbReference type="PROSITE-ProRule" id="PRU00510"/>
    </source>
</evidence>
<organism evidence="7 8">
    <name type="scientific">Pseudobdellovibrio exovorus JSS</name>
    <dbReference type="NCBI Taxonomy" id="1184267"/>
    <lineage>
        <taxon>Bacteria</taxon>
        <taxon>Pseudomonadati</taxon>
        <taxon>Bdellovibrionota</taxon>
        <taxon>Bdellovibrionia</taxon>
        <taxon>Bdellovibrionales</taxon>
        <taxon>Pseudobdellovibrionaceae</taxon>
        <taxon>Pseudobdellovibrio</taxon>
    </lineage>
</organism>
<name>M4VC30_9BACT</name>
<keyword evidence="1" id="KW-0479">Metal-binding</keyword>
<dbReference type="Proteomes" id="UP000012040">
    <property type="component" value="Chromosome"/>
</dbReference>
<accession>M4VC30</accession>
<dbReference type="PROSITE" id="PS51128">
    <property type="entry name" value="ZF_DKSA_2"/>
    <property type="match status" value="1"/>
</dbReference>
<dbReference type="Gene3D" id="1.20.120.910">
    <property type="entry name" value="DksA, coiled-coil domain"/>
    <property type="match status" value="1"/>
</dbReference>
<dbReference type="SUPFAM" id="SSF57716">
    <property type="entry name" value="Glucocorticoid receptor-like (DNA-binding domain)"/>
    <property type="match status" value="1"/>
</dbReference>